<feature type="compositionally biased region" description="Low complexity" evidence="1">
    <location>
        <begin position="303"/>
        <end position="324"/>
    </location>
</feature>
<dbReference type="AlphaFoldDB" id="A0A9K3N369"/>
<proteinExistence type="predicted"/>
<feature type="compositionally biased region" description="Basic and acidic residues" evidence="1">
    <location>
        <begin position="206"/>
        <end position="220"/>
    </location>
</feature>
<feature type="compositionally biased region" description="Basic and acidic residues" evidence="1">
    <location>
        <begin position="169"/>
        <end position="184"/>
    </location>
</feature>
<reference evidence="2" key="2">
    <citation type="submission" date="2020-06" db="EMBL/GenBank/DDBJ databases">
        <title>Helianthus annuus Genome sequencing and assembly Release 2.</title>
        <authorList>
            <person name="Gouzy J."/>
            <person name="Langlade N."/>
            <person name="Munos S."/>
        </authorList>
    </citation>
    <scope>NUCLEOTIDE SEQUENCE</scope>
    <source>
        <tissue evidence="2">Leaves</tissue>
    </source>
</reference>
<feature type="compositionally biased region" description="Pro residues" evidence="1">
    <location>
        <begin position="284"/>
        <end position="302"/>
    </location>
</feature>
<reference evidence="2" key="1">
    <citation type="journal article" date="2017" name="Nature">
        <title>The sunflower genome provides insights into oil metabolism, flowering and Asterid evolution.</title>
        <authorList>
            <person name="Badouin H."/>
            <person name="Gouzy J."/>
            <person name="Grassa C.J."/>
            <person name="Murat F."/>
            <person name="Staton S.E."/>
            <person name="Cottret L."/>
            <person name="Lelandais-Briere C."/>
            <person name="Owens G.L."/>
            <person name="Carrere S."/>
            <person name="Mayjonade B."/>
            <person name="Legrand L."/>
            <person name="Gill N."/>
            <person name="Kane N.C."/>
            <person name="Bowers J.E."/>
            <person name="Hubner S."/>
            <person name="Bellec A."/>
            <person name="Berard A."/>
            <person name="Berges H."/>
            <person name="Blanchet N."/>
            <person name="Boniface M.C."/>
            <person name="Brunel D."/>
            <person name="Catrice O."/>
            <person name="Chaidir N."/>
            <person name="Claudel C."/>
            <person name="Donnadieu C."/>
            <person name="Faraut T."/>
            <person name="Fievet G."/>
            <person name="Helmstetter N."/>
            <person name="King M."/>
            <person name="Knapp S.J."/>
            <person name="Lai Z."/>
            <person name="Le Paslier M.C."/>
            <person name="Lippi Y."/>
            <person name="Lorenzon L."/>
            <person name="Mandel J.R."/>
            <person name="Marage G."/>
            <person name="Marchand G."/>
            <person name="Marquand E."/>
            <person name="Bret-Mestries E."/>
            <person name="Morien E."/>
            <person name="Nambeesan S."/>
            <person name="Nguyen T."/>
            <person name="Pegot-Espagnet P."/>
            <person name="Pouilly N."/>
            <person name="Raftis F."/>
            <person name="Sallet E."/>
            <person name="Schiex T."/>
            <person name="Thomas J."/>
            <person name="Vandecasteele C."/>
            <person name="Vares D."/>
            <person name="Vear F."/>
            <person name="Vautrin S."/>
            <person name="Crespi M."/>
            <person name="Mangin B."/>
            <person name="Burke J.M."/>
            <person name="Salse J."/>
            <person name="Munos S."/>
            <person name="Vincourt P."/>
            <person name="Rieseberg L.H."/>
            <person name="Langlade N.B."/>
        </authorList>
    </citation>
    <scope>NUCLEOTIDE SEQUENCE</scope>
    <source>
        <tissue evidence="2">Leaves</tissue>
    </source>
</reference>
<organism evidence="2 3">
    <name type="scientific">Helianthus annuus</name>
    <name type="common">Common sunflower</name>
    <dbReference type="NCBI Taxonomy" id="4232"/>
    <lineage>
        <taxon>Eukaryota</taxon>
        <taxon>Viridiplantae</taxon>
        <taxon>Streptophyta</taxon>
        <taxon>Embryophyta</taxon>
        <taxon>Tracheophyta</taxon>
        <taxon>Spermatophyta</taxon>
        <taxon>Magnoliopsida</taxon>
        <taxon>eudicotyledons</taxon>
        <taxon>Gunneridae</taxon>
        <taxon>Pentapetalae</taxon>
        <taxon>asterids</taxon>
        <taxon>campanulids</taxon>
        <taxon>Asterales</taxon>
        <taxon>Asteraceae</taxon>
        <taxon>Asteroideae</taxon>
        <taxon>Heliantheae alliance</taxon>
        <taxon>Heliantheae</taxon>
        <taxon>Helianthus</taxon>
    </lineage>
</organism>
<feature type="compositionally biased region" description="Basic residues" evidence="1">
    <location>
        <begin position="253"/>
        <end position="283"/>
    </location>
</feature>
<feature type="compositionally biased region" description="Basic and acidic residues" evidence="1">
    <location>
        <begin position="99"/>
        <end position="115"/>
    </location>
</feature>
<dbReference type="Proteomes" id="UP000215914">
    <property type="component" value="Unassembled WGS sequence"/>
</dbReference>
<sequence length="347" mass="39840">MILDHAYPDLEKDEKNDLLQLFYMDNETLKVLARYHKNHPESSTKAEFFGFIKDENYVDPDPVDHQKWRNDEEMKEAVYAKELKMLANFKETRNEWFVKEEKKKRSRKETPKVQVEEGSSSQPKKKRQKKIVETMLVDESEEEDEAEAKGDAEGDQVRLSPESDNLLKALKESFKADKAAKAAGDEEGDNVEKSSSSSSKEEIDENERAERIRAEVEKEKQLKRKRREEKEDDLYNPSPEHVLESQTPPLSGGRKKASARKRMISPKAARRKLIVKLPKRTPKSKPPTPPKQPTPPPSPPPQTEQHLSTPHLSPPHLSSPHQTPIQDQPVFTSSQIFQTPPSKQPQV</sequence>
<evidence type="ECO:0000313" key="3">
    <source>
        <dbReference type="Proteomes" id="UP000215914"/>
    </source>
</evidence>
<comment type="caution">
    <text evidence="2">The sequence shown here is derived from an EMBL/GenBank/DDBJ whole genome shotgun (WGS) entry which is preliminary data.</text>
</comment>
<evidence type="ECO:0000313" key="2">
    <source>
        <dbReference type="EMBL" id="KAF5785434.1"/>
    </source>
</evidence>
<keyword evidence="3" id="KW-1185">Reference proteome</keyword>
<accession>A0A9K3N369</accession>
<evidence type="ECO:0000256" key="1">
    <source>
        <dbReference type="SAM" id="MobiDB-lite"/>
    </source>
</evidence>
<feature type="compositionally biased region" description="Basic and acidic residues" evidence="1">
    <location>
        <begin position="147"/>
        <end position="156"/>
    </location>
</feature>
<dbReference type="EMBL" id="MNCJ02000325">
    <property type="protein sequence ID" value="KAF5785434.1"/>
    <property type="molecule type" value="Genomic_DNA"/>
</dbReference>
<dbReference type="Gramene" id="mRNA:HanXRQr2_Chr10g0428631">
    <property type="protein sequence ID" value="CDS:HanXRQr2_Chr10g0428631.1"/>
    <property type="gene ID" value="HanXRQr2_Chr10g0428631"/>
</dbReference>
<name>A0A9K3N369_HELAN</name>
<protein>
    <submittedName>
        <fullName evidence="2">Uncharacterized protein</fullName>
    </submittedName>
</protein>
<gene>
    <name evidence="2" type="ORF">HanXRQr2_Chr10g0428631</name>
</gene>
<feature type="compositionally biased region" description="Acidic residues" evidence="1">
    <location>
        <begin position="136"/>
        <end position="146"/>
    </location>
</feature>
<feature type="compositionally biased region" description="Polar residues" evidence="1">
    <location>
        <begin position="325"/>
        <end position="347"/>
    </location>
</feature>
<feature type="region of interest" description="Disordered" evidence="1">
    <location>
        <begin position="99"/>
        <end position="347"/>
    </location>
</feature>